<dbReference type="PANTHER" id="PTHR12645:SF0">
    <property type="entry name" value="FAD-LINKED SULFHYDRYL OXIDASE ALR"/>
    <property type="match status" value="1"/>
</dbReference>
<dbReference type="InterPro" id="IPR036774">
    <property type="entry name" value="ERV/ALR_sulphydryl_oxid_sf"/>
</dbReference>
<gene>
    <name evidence="11" type="ORF">BCR43DRAFT_487199</name>
</gene>
<sequence>MPATTTDSEPKTSVLVDPVTGKPVPMKDGKPCRVCTDFKTWSRIEKQKTKENKESDSGNAARAASAAGIATAATVAGAGAGAGASANMESKKGLQTEEEWRRQNCPADVETLGNATWTLLHTMAAYYPDRPAPSQMESMRSFFNSFAEHYPCWFCKDDFKKAIAKEPVQVGSRKKLSEWLCRRHNEVNEKLGKEQFDCTKVFERWLDGPPDGRCS</sequence>
<evidence type="ECO:0000259" key="10">
    <source>
        <dbReference type="PROSITE" id="PS51324"/>
    </source>
</evidence>
<dbReference type="Proteomes" id="UP000242180">
    <property type="component" value="Unassembled WGS sequence"/>
</dbReference>
<dbReference type="PROSITE" id="PS51324">
    <property type="entry name" value="ERV_ALR"/>
    <property type="match status" value="1"/>
</dbReference>
<dbReference type="InParanoid" id="A0A1X2HQE2"/>
<dbReference type="PANTHER" id="PTHR12645">
    <property type="entry name" value="ALR/ERV"/>
    <property type="match status" value="1"/>
</dbReference>
<dbReference type="EC" id="1.8.3.2" evidence="8"/>
<dbReference type="AlphaFoldDB" id="A0A1X2HQE2"/>
<comment type="cofactor">
    <cofactor evidence="1 8">
        <name>FAD</name>
        <dbReference type="ChEBI" id="CHEBI:57692"/>
    </cofactor>
</comment>
<dbReference type="Pfam" id="PF04777">
    <property type="entry name" value="Evr1_Alr"/>
    <property type="match status" value="1"/>
</dbReference>
<protein>
    <recommendedName>
        <fullName evidence="8">Sulfhydryl oxidase</fullName>
        <ecNumber evidence="8">1.8.3.2</ecNumber>
    </recommendedName>
</protein>
<evidence type="ECO:0000256" key="7">
    <source>
        <dbReference type="ARBA" id="ARBA00023157"/>
    </source>
</evidence>
<dbReference type="OrthoDB" id="17199at2759"/>
<feature type="region of interest" description="Disordered" evidence="9">
    <location>
        <begin position="1"/>
        <end position="30"/>
    </location>
</feature>
<evidence type="ECO:0000256" key="3">
    <source>
        <dbReference type="ARBA" id="ARBA00022630"/>
    </source>
</evidence>
<dbReference type="STRING" id="13706.A0A1X2HQE2"/>
<feature type="region of interest" description="Disordered" evidence="9">
    <location>
        <begin position="82"/>
        <end position="102"/>
    </location>
</feature>
<dbReference type="SUPFAM" id="SSF69000">
    <property type="entry name" value="FAD-dependent thiol oxidase"/>
    <property type="match status" value="1"/>
</dbReference>
<dbReference type="GO" id="GO:0005758">
    <property type="term" value="C:mitochondrial intermembrane space"/>
    <property type="evidence" value="ECO:0007669"/>
    <property type="project" value="UniProtKB-SubCell"/>
</dbReference>
<reference evidence="11 12" key="1">
    <citation type="submission" date="2016-07" db="EMBL/GenBank/DDBJ databases">
        <title>Pervasive Adenine N6-methylation of Active Genes in Fungi.</title>
        <authorList>
            <consortium name="DOE Joint Genome Institute"/>
            <person name="Mondo S.J."/>
            <person name="Dannebaum R.O."/>
            <person name="Kuo R.C."/>
            <person name="Labutti K."/>
            <person name="Haridas S."/>
            <person name="Kuo A."/>
            <person name="Salamov A."/>
            <person name="Ahrendt S.R."/>
            <person name="Lipzen A."/>
            <person name="Sullivan W."/>
            <person name="Andreopoulos W.B."/>
            <person name="Clum A."/>
            <person name="Lindquist E."/>
            <person name="Daum C."/>
            <person name="Ramamoorthy G.K."/>
            <person name="Gryganskyi A."/>
            <person name="Culley D."/>
            <person name="Magnuson J.K."/>
            <person name="James T.Y."/>
            <person name="O'Malley M.A."/>
            <person name="Stajich J.E."/>
            <person name="Spatafora J.W."/>
            <person name="Visel A."/>
            <person name="Grigoriev I.V."/>
        </authorList>
    </citation>
    <scope>NUCLEOTIDE SEQUENCE [LARGE SCALE GENOMIC DNA]</scope>
    <source>
        <strain evidence="11 12">NRRL 2496</strain>
    </source>
</reference>
<dbReference type="InterPro" id="IPR017905">
    <property type="entry name" value="ERV/ALR_sulphydryl_oxidase"/>
</dbReference>
<evidence type="ECO:0000256" key="5">
    <source>
        <dbReference type="ARBA" id="ARBA00023002"/>
    </source>
</evidence>
<feature type="domain" description="ERV/ALR sulfhydryl oxidase" evidence="10">
    <location>
        <begin position="105"/>
        <end position="205"/>
    </location>
</feature>
<evidence type="ECO:0000256" key="2">
    <source>
        <dbReference type="ARBA" id="ARBA00004569"/>
    </source>
</evidence>
<evidence type="ECO:0000313" key="11">
    <source>
        <dbReference type="EMBL" id="ORZ01604.1"/>
    </source>
</evidence>
<dbReference type="FunFam" id="1.20.120.310:FF:000003">
    <property type="entry name" value="Sulfhydryl oxidase"/>
    <property type="match status" value="1"/>
</dbReference>
<keyword evidence="3 8" id="KW-0285">Flavoprotein</keyword>
<evidence type="ECO:0000313" key="12">
    <source>
        <dbReference type="Proteomes" id="UP000242180"/>
    </source>
</evidence>
<evidence type="ECO:0000256" key="8">
    <source>
        <dbReference type="RuleBase" id="RU371123"/>
    </source>
</evidence>
<evidence type="ECO:0000256" key="4">
    <source>
        <dbReference type="ARBA" id="ARBA00022827"/>
    </source>
</evidence>
<evidence type="ECO:0000256" key="1">
    <source>
        <dbReference type="ARBA" id="ARBA00001974"/>
    </source>
</evidence>
<evidence type="ECO:0000256" key="6">
    <source>
        <dbReference type="ARBA" id="ARBA00023128"/>
    </source>
</evidence>
<accession>A0A1X2HQE2</accession>
<dbReference type="InterPro" id="IPR039799">
    <property type="entry name" value="ALR/ERV"/>
</dbReference>
<organism evidence="11 12">
    <name type="scientific">Syncephalastrum racemosum</name>
    <name type="common">Filamentous fungus</name>
    <dbReference type="NCBI Taxonomy" id="13706"/>
    <lineage>
        <taxon>Eukaryota</taxon>
        <taxon>Fungi</taxon>
        <taxon>Fungi incertae sedis</taxon>
        <taxon>Mucoromycota</taxon>
        <taxon>Mucoromycotina</taxon>
        <taxon>Mucoromycetes</taxon>
        <taxon>Mucorales</taxon>
        <taxon>Syncephalastraceae</taxon>
        <taxon>Syncephalastrum</taxon>
    </lineage>
</organism>
<dbReference type="Gene3D" id="1.20.120.310">
    <property type="entry name" value="ERV/ALR sulfhydryl oxidase domain"/>
    <property type="match status" value="1"/>
</dbReference>
<keyword evidence="5 8" id="KW-0560">Oxidoreductase</keyword>
<comment type="catalytic activity">
    <reaction evidence="8">
        <text>2 R'C(R)SH + O2 = R'C(R)S-S(R)CR' + H2O2</text>
        <dbReference type="Rhea" id="RHEA:17357"/>
        <dbReference type="ChEBI" id="CHEBI:15379"/>
        <dbReference type="ChEBI" id="CHEBI:16240"/>
        <dbReference type="ChEBI" id="CHEBI:16520"/>
        <dbReference type="ChEBI" id="CHEBI:17412"/>
        <dbReference type="EC" id="1.8.3.2"/>
    </reaction>
</comment>
<dbReference type="OMA" id="SANMESK"/>
<keyword evidence="12" id="KW-1185">Reference proteome</keyword>
<dbReference type="GO" id="GO:0016971">
    <property type="term" value="F:flavin-dependent sulfhydryl oxidase activity"/>
    <property type="evidence" value="ECO:0007669"/>
    <property type="project" value="InterPro"/>
</dbReference>
<keyword evidence="7" id="KW-1015">Disulfide bond</keyword>
<keyword evidence="6" id="KW-0496">Mitochondrion</keyword>
<keyword evidence="4 8" id="KW-0274">FAD</keyword>
<dbReference type="EMBL" id="MCGN01000002">
    <property type="protein sequence ID" value="ORZ01604.1"/>
    <property type="molecule type" value="Genomic_DNA"/>
</dbReference>
<name>A0A1X2HQE2_SYNRA</name>
<comment type="subcellular location">
    <subcellularLocation>
        <location evidence="2">Mitochondrion intermembrane space</location>
    </subcellularLocation>
</comment>
<feature type="compositionally biased region" description="Basic and acidic residues" evidence="9">
    <location>
        <begin position="89"/>
        <end position="102"/>
    </location>
</feature>
<dbReference type="GO" id="GO:0050660">
    <property type="term" value="F:flavin adenine dinucleotide binding"/>
    <property type="evidence" value="ECO:0007669"/>
    <property type="project" value="TreeGrafter"/>
</dbReference>
<comment type="caution">
    <text evidence="11">The sequence shown here is derived from an EMBL/GenBank/DDBJ whole genome shotgun (WGS) entry which is preliminary data.</text>
</comment>
<proteinExistence type="predicted"/>
<evidence type="ECO:0000256" key="9">
    <source>
        <dbReference type="SAM" id="MobiDB-lite"/>
    </source>
</evidence>